<organism evidence="2 3">
    <name type="scientific">Mesobacillus zeae</name>
    <dbReference type="NCBI Taxonomy" id="1917180"/>
    <lineage>
        <taxon>Bacteria</taxon>
        <taxon>Bacillati</taxon>
        <taxon>Bacillota</taxon>
        <taxon>Bacilli</taxon>
        <taxon>Bacillales</taxon>
        <taxon>Bacillaceae</taxon>
        <taxon>Mesobacillus</taxon>
    </lineage>
</organism>
<comment type="caution">
    <text evidence="2">The sequence shown here is derived from an EMBL/GenBank/DDBJ whole genome shotgun (WGS) entry which is preliminary data.</text>
</comment>
<dbReference type="InterPro" id="IPR012381">
    <property type="entry name" value="EutP_PduV"/>
</dbReference>
<dbReference type="InterPro" id="IPR027417">
    <property type="entry name" value="P-loop_NTPase"/>
</dbReference>
<dbReference type="PIRSF" id="PIRSF036409">
    <property type="entry name" value="EutP_PduV"/>
    <property type="match status" value="1"/>
</dbReference>
<protein>
    <submittedName>
        <fullName evidence="2">EutP/PduV family microcompartment system protein</fullName>
    </submittedName>
</protein>
<evidence type="ECO:0000313" key="2">
    <source>
        <dbReference type="EMBL" id="RID86334.1"/>
    </source>
</evidence>
<proteinExistence type="inferred from homology"/>
<accession>A0A398B9X0</accession>
<comment type="similarity">
    <text evidence="1">Belongs to the EutP/PduV family.</text>
</comment>
<dbReference type="PANTHER" id="PTHR40453:SF1">
    <property type="entry name" value="PROTEIN YOEF"/>
    <property type="match status" value="1"/>
</dbReference>
<dbReference type="GO" id="GO:0006576">
    <property type="term" value="P:biogenic amine metabolic process"/>
    <property type="evidence" value="ECO:0007669"/>
    <property type="project" value="InterPro"/>
</dbReference>
<dbReference type="OrthoDB" id="6179at2"/>
<dbReference type="RefSeq" id="WP_119112240.1">
    <property type="nucleotide sequence ID" value="NZ_CBCSEO010000004.1"/>
</dbReference>
<dbReference type="GO" id="GO:0005524">
    <property type="term" value="F:ATP binding"/>
    <property type="evidence" value="ECO:0007669"/>
    <property type="project" value="UniProtKB-UniRule"/>
</dbReference>
<dbReference type="Gene3D" id="3.40.50.300">
    <property type="entry name" value="P-loop containing nucleotide triphosphate hydrolases"/>
    <property type="match status" value="1"/>
</dbReference>
<gene>
    <name evidence="2" type="primary">eutP</name>
    <name evidence="2" type="ORF">D1970_07350</name>
</gene>
<dbReference type="EMBL" id="QWVT01000013">
    <property type="protein sequence ID" value="RID86334.1"/>
    <property type="molecule type" value="Genomic_DNA"/>
</dbReference>
<dbReference type="NCBIfam" id="TIGR02528">
    <property type="entry name" value="EutP"/>
    <property type="match status" value="1"/>
</dbReference>
<dbReference type="AlphaFoldDB" id="A0A398B9X0"/>
<dbReference type="SUPFAM" id="SSF52540">
    <property type="entry name" value="P-loop containing nucleoside triphosphate hydrolases"/>
    <property type="match status" value="1"/>
</dbReference>
<evidence type="ECO:0000256" key="1">
    <source>
        <dbReference type="PIRNR" id="PIRNR036409"/>
    </source>
</evidence>
<reference evidence="2 3" key="1">
    <citation type="submission" date="2018-08" db="EMBL/GenBank/DDBJ databases">
        <title>Bacillus jemisoniae sp. nov., Bacillus chryseoplanitiae sp. nov., Bacillus resnikiae sp. nov., and Bacillus frankliniae sp. nov., isolated from Viking spacecraft and associated surfaces.</title>
        <authorList>
            <person name="Seuylemezian A."/>
            <person name="Vaishampayan P."/>
        </authorList>
    </citation>
    <scope>NUCLEOTIDE SEQUENCE [LARGE SCALE GENOMIC DNA]</scope>
    <source>
        <strain evidence="2 3">JJ-247</strain>
    </source>
</reference>
<sequence length="145" mass="16184">MKKIILIGKTGSGKTTLCQNIHGELMEYKKTQAIDTLENAIDTPGEYIENRFYYKALIVTAADADIIGLVQDCTEEDSFFPPSFGSVFPKPVIGIITKTDLAKDNEDILRSEQYLKMAGAENIFAISSIEEKGVEELKEYLRNPI</sequence>
<keyword evidence="1" id="KW-0547">Nucleotide-binding</keyword>
<dbReference type="Pfam" id="PF10662">
    <property type="entry name" value="PduV-EutP"/>
    <property type="match status" value="1"/>
</dbReference>
<dbReference type="PANTHER" id="PTHR40453">
    <property type="entry name" value="PROTEIN YOEF"/>
    <property type="match status" value="1"/>
</dbReference>
<name>A0A398B9X0_9BACI</name>
<evidence type="ECO:0000313" key="3">
    <source>
        <dbReference type="Proteomes" id="UP000265816"/>
    </source>
</evidence>
<keyword evidence="3" id="KW-1185">Reference proteome</keyword>
<dbReference type="Proteomes" id="UP000265816">
    <property type="component" value="Unassembled WGS sequence"/>
</dbReference>